<dbReference type="VEuPathDB" id="FungiDB:F503_02567"/>
<feature type="compositionally biased region" description="Basic residues" evidence="4">
    <location>
        <begin position="85"/>
        <end position="99"/>
    </location>
</feature>
<evidence type="ECO:0000256" key="4">
    <source>
        <dbReference type="SAM" id="MobiDB-lite"/>
    </source>
</evidence>
<dbReference type="NCBIfam" id="TIGR01071">
    <property type="entry name" value="rplO_bact"/>
    <property type="match status" value="1"/>
</dbReference>
<dbReference type="GO" id="GO:0005762">
    <property type="term" value="C:mitochondrial large ribosomal subunit"/>
    <property type="evidence" value="ECO:0007669"/>
    <property type="project" value="TreeGrafter"/>
</dbReference>
<feature type="region of interest" description="Disordered" evidence="4">
    <location>
        <begin position="65"/>
        <end position="102"/>
    </location>
</feature>
<dbReference type="InterPro" id="IPR021131">
    <property type="entry name" value="Ribosomal_uL15/eL18"/>
</dbReference>
<sequence>MAPRTALAGVLACCRPSGFRPLAASTAGLAATSSPTLTSLFAALTIGPTQQQRNAGILSNLRDNKGAHQKRIRVGRGASAGKGKTSGRGHKGQGQHGKVKPWFQGGQTPLVRTWGTKGFVNHRADVMTEVNLDRLQVFIDAGRIDATKPITPVELVQSGLVSRVRDGIKILGRGKEALRTPVDIVVSRASASAIEAIEASGGKVMTRYFTKQSIQWLLQGKSTLTREPLPVGAEHVEAEVAKMKELGAHIRRMPDPTSRWDIEYYRDPAHRGYLSHQLAPGESPSLYFKVPGKQRIVRAGGRVVEQKKAEDVLF</sequence>
<dbReference type="SUPFAM" id="SSF52080">
    <property type="entry name" value="Ribosomal proteins L15p and L18e"/>
    <property type="match status" value="1"/>
</dbReference>
<name>S3BYT9_OPHP1</name>
<evidence type="ECO:0000256" key="2">
    <source>
        <dbReference type="ARBA" id="ARBA00022980"/>
    </source>
</evidence>
<accession>S3BYT9</accession>
<dbReference type="InterPro" id="IPR005749">
    <property type="entry name" value="Ribosomal_uL15_bac-type"/>
</dbReference>
<reference evidence="6 7" key="1">
    <citation type="journal article" date="2013" name="BMC Genomics">
        <title>The genome and transcriptome of the pine saprophyte Ophiostoma piceae, and a comparison with the bark beetle-associated pine pathogen Grosmannia clavigera.</title>
        <authorList>
            <person name="Haridas S."/>
            <person name="Wang Y."/>
            <person name="Lim L."/>
            <person name="Massoumi Alamouti S."/>
            <person name="Jackman S."/>
            <person name="Docking R."/>
            <person name="Robertson G."/>
            <person name="Birol I."/>
            <person name="Bohlmann J."/>
            <person name="Breuil C."/>
        </authorList>
    </citation>
    <scope>NUCLEOTIDE SEQUENCE [LARGE SCALE GENOMIC DNA]</scope>
    <source>
        <strain evidence="6 7">UAMH 11346</strain>
    </source>
</reference>
<dbReference type="OrthoDB" id="361383at2759"/>
<dbReference type="STRING" id="1262450.S3BYT9"/>
<dbReference type="OMA" id="VVTRYYT"/>
<dbReference type="Proteomes" id="UP000016923">
    <property type="component" value="Unassembled WGS sequence"/>
</dbReference>
<evidence type="ECO:0000313" key="7">
    <source>
        <dbReference type="Proteomes" id="UP000016923"/>
    </source>
</evidence>
<dbReference type="Gene3D" id="3.100.10.10">
    <property type="match status" value="1"/>
</dbReference>
<dbReference type="HAMAP" id="MF_01341">
    <property type="entry name" value="Ribosomal_uL15"/>
    <property type="match status" value="1"/>
</dbReference>
<evidence type="ECO:0000256" key="1">
    <source>
        <dbReference type="ARBA" id="ARBA00007320"/>
    </source>
</evidence>
<dbReference type="PANTHER" id="PTHR12934">
    <property type="entry name" value="50S RIBOSOMAL PROTEIN L15"/>
    <property type="match status" value="1"/>
</dbReference>
<dbReference type="Pfam" id="PF00828">
    <property type="entry name" value="Ribosomal_L27A"/>
    <property type="match status" value="1"/>
</dbReference>
<evidence type="ECO:0000259" key="5">
    <source>
        <dbReference type="Pfam" id="PF00828"/>
    </source>
</evidence>
<dbReference type="eggNOG" id="KOG0846">
    <property type="taxonomic scope" value="Eukaryota"/>
</dbReference>
<dbReference type="GO" id="GO:0006412">
    <property type="term" value="P:translation"/>
    <property type="evidence" value="ECO:0007669"/>
    <property type="project" value="InterPro"/>
</dbReference>
<comment type="similarity">
    <text evidence="1">Belongs to the universal ribosomal protein uL15 family.</text>
</comment>
<evidence type="ECO:0000256" key="3">
    <source>
        <dbReference type="ARBA" id="ARBA00023274"/>
    </source>
</evidence>
<dbReference type="PANTHER" id="PTHR12934:SF11">
    <property type="entry name" value="LARGE RIBOSOMAL SUBUNIT PROTEIN UL15M"/>
    <property type="match status" value="1"/>
</dbReference>
<organism evidence="6 7">
    <name type="scientific">Ophiostoma piceae (strain UAMH 11346)</name>
    <name type="common">Sap stain fungus</name>
    <dbReference type="NCBI Taxonomy" id="1262450"/>
    <lineage>
        <taxon>Eukaryota</taxon>
        <taxon>Fungi</taxon>
        <taxon>Dikarya</taxon>
        <taxon>Ascomycota</taxon>
        <taxon>Pezizomycotina</taxon>
        <taxon>Sordariomycetes</taxon>
        <taxon>Sordariomycetidae</taxon>
        <taxon>Ophiostomatales</taxon>
        <taxon>Ophiostomataceae</taxon>
        <taxon>Ophiostoma</taxon>
    </lineage>
</organism>
<protein>
    <submittedName>
        <fullName evidence="6">54s ribosomal protein l10</fullName>
    </submittedName>
</protein>
<keyword evidence="7" id="KW-1185">Reference proteome</keyword>
<proteinExistence type="inferred from homology"/>
<evidence type="ECO:0000313" key="6">
    <source>
        <dbReference type="EMBL" id="EPE06439.1"/>
    </source>
</evidence>
<dbReference type="InterPro" id="IPR030878">
    <property type="entry name" value="Ribosomal_uL15"/>
</dbReference>
<dbReference type="GO" id="GO:0003735">
    <property type="term" value="F:structural constituent of ribosome"/>
    <property type="evidence" value="ECO:0007669"/>
    <property type="project" value="InterPro"/>
</dbReference>
<feature type="domain" description="Large ribosomal subunit protein uL15/eL18" evidence="5">
    <location>
        <begin position="129"/>
        <end position="204"/>
    </location>
</feature>
<dbReference type="AlphaFoldDB" id="S3BYT9"/>
<keyword evidence="3" id="KW-0687">Ribonucleoprotein</keyword>
<dbReference type="InterPro" id="IPR036227">
    <property type="entry name" value="Ribosomal_uL15/eL18_sf"/>
</dbReference>
<keyword evidence="2 6" id="KW-0689">Ribosomal protein</keyword>
<gene>
    <name evidence="6" type="ORF">F503_02567</name>
</gene>
<dbReference type="HOGENOM" id="CLU_055188_5_0_1"/>
<dbReference type="EMBL" id="KE148153">
    <property type="protein sequence ID" value="EPE06439.1"/>
    <property type="molecule type" value="Genomic_DNA"/>
</dbReference>